<dbReference type="AlphaFoldDB" id="A0A2U3DR88"/>
<dbReference type="Proteomes" id="UP000245956">
    <property type="component" value="Unassembled WGS sequence"/>
</dbReference>
<name>A0A2U3DR88_PURLI</name>
<evidence type="ECO:0000256" key="1">
    <source>
        <dbReference type="SAM" id="MobiDB-lite"/>
    </source>
</evidence>
<feature type="compositionally biased region" description="Pro residues" evidence="1">
    <location>
        <begin position="161"/>
        <end position="172"/>
    </location>
</feature>
<dbReference type="EMBL" id="LCWV01000045">
    <property type="protein sequence ID" value="PWI64767.1"/>
    <property type="molecule type" value="Genomic_DNA"/>
</dbReference>
<evidence type="ECO:0000313" key="3">
    <source>
        <dbReference type="Proteomes" id="UP000245956"/>
    </source>
</evidence>
<sequence>MGANDADVVCDATISRFGSGRARKGQEGAPQQLLVGLDRDGLVMMGGWASAVQAHRGTLQQTFVNLHIAPATAPAQGQGRSRLLLLLPDPGKPPSWENIYICCPPSTSRPVRPPVLFSSLSIPLRASPATTIPGRIIARSVPLIDAIDDPSICFSPGDLQPTPPLPPPPPPSRTFRPKRGSSHSSLLLL</sequence>
<reference evidence="2 3" key="1">
    <citation type="journal article" date="2016" name="Front. Microbiol.">
        <title>Genome and transcriptome sequences reveal the specific parasitism of the nematophagous Purpureocillium lilacinum 36-1.</title>
        <authorList>
            <person name="Xie J."/>
            <person name="Li S."/>
            <person name="Mo C."/>
            <person name="Xiao X."/>
            <person name="Peng D."/>
            <person name="Wang G."/>
            <person name="Xiao Y."/>
        </authorList>
    </citation>
    <scope>NUCLEOTIDE SEQUENCE [LARGE SCALE GENOMIC DNA]</scope>
    <source>
        <strain evidence="2 3">36-1</strain>
    </source>
</reference>
<evidence type="ECO:0000313" key="2">
    <source>
        <dbReference type="EMBL" id="PWI64767.1"/>
    </source>
</evidence>
<accession>A0A2U3DR88</accession>
<gene>
    <name evidence="2" type="ORF">PCL_08562</name>
</gene>
<comment type="caution">
    <text evidence="2">The sequence shown here is derived from an EMBL/GenBank/DDBJ whole genome shotgun (WGS) entry which is preliminary data.</text>
</comment>
<protein>
    <submittedName>
        <fullName evidence="2">Uncharacterized protein</fullName>
    </submittedName>
</protein>
<feature type="region of interest" description="Disordered" evidence="1">
    <location>
        <begin position="155"/>
        <end position="189"/>
    </location>
</feature>
<organism evidence="2 3">
    <name type="scientific">Purpureocillium lilacinum</name>
    <name type="common">Paecilomyces lilacinus</name>
    <dbReference type="NCBI Taxonomy" id="33203"/>
    <lineage>
        <taxon>Eukaryota</taxon>
        <taxon>Fungi</taxon>
        <taxon>Dikarya</taxon>
        <taxon>Ascomycota</taxon>
        <taxon>Pezizomycotina</taxon>
        <taxon>Sordariomycetes</taxon>
        <taxon>Hypocreomycetidae</taxon>
        <taxon>Hypocreales</taxon>
        <taxon>Ophiocordycipitaceae</taxon>
        <taxon>Purpureocillium</taxon>
    </lineage>
</organism>
<proteinExistence type="predicted"/>